<reference evidence="3" key="1">
    <citation type="submission" date="2021-01" db="EMBL/GenBank/DDBJ databases">
        <authorList>
            <person name="Kaushik A."/>
        </authorList>
    </citation>
    <scope>NUCLEOTIDE SEQUENCE</scope>
    <source>
        <strain evidence="3">AG4-RS23</strain>
    </source>
</reference>
<feature type="compositionally biased region" description="Acidic residues" evidence="1">
    <location>
        <begin position="870"/>
        <end position="879"/>
    </location>
</feature>
<dbReference type="GO" id="GO:0005634">
    <property type="term" value="C:nucleus"/>
    <property type="evidence" value="ECO:0007669"/>
    <property type="project" value="TreeGrafter"/>
</dbReference>
<evidence type="ECO:0000313" key="4">
    <source>
        <dbReference type="Proteomes" id="UP000663861"/>
    </source>
</evidence>
<feature type="region of interest" description="Disordered" evidence="1">
    <location>
        <begin position="248"/>
        <end position="352"/>
    </location>
</feature>
<feature type="region of interest" description="Disordered" evidence="1">
    <location>
        <begin position="775"/>
        <end position="957"/>
    </location>
</feature>
<dbReference type="EMBL" id="CAJMWY010001041">
    <property type="protein sequence ID" value="CAE6456408.1"/>
    <property type="molecule type" value="Genomic_DNA"/>
</dbReference>
<feature type="region of interest" description="Disordered" evidence="1">
    <location>
        <begin position="722"/>
        <end position="752"/>
    </location>
</feature>
<organism evidence="3 4">
    <name type="scientific">Rhizoctonia solani</name>
    <dbReference type="NCBI Taxonomy" id="456999"/>
    <lineage>
        <taxon>Eukaryota</taxon>
        <taxon>Fungi</taxon>
        <taxon>Dikarya</taxon>
        <taxon>Basidiomycota</taxon>
        <taxon>Agaricomycotina</taxon>
        <taxon>Agaricomycetes</taxon>
        <taxon>Cantharellales</taxon>
        <taxon>Ceratobasidiaceae</taxon>
        <taxon>Rhizoctonia</taxon>
    </lineage>
</organism>
<evidence type="ECO:0000259" key="2">
    <source>
        <dbReference type="PROSITE" id="PS50174"/>
    </source>
</evidence>
<feature type="compositionally biased region" description="Acidic residues" evidence="1">
    <location>
        <begin position="775"/>
        <end position="785"/>
    </location>
</feature>
<dbReference type="Pfam" id="PF26093">
    <property type="entry name" value="HTH_TGH"/>
    <property type="match status" value="1"/>
</dbReference>
<feature type="compositionally biased region" description="Basic and acidic residues" evidence="1">
    <location>
        <begin position="842"/>
        <end position="852"/>
    </location>
</feature>
<accession>A0A8H3GIX7</accession>
<feature type="domain" description="G-patch" evidence="2">
    <location>
        <begin position="168"/>
        <end position="188"/>
    </location>
</feature>
<name>A0A8H3GIX7_9AGAM</name>
<dbReference type="AlphaFoldDB" id="A0A8H3GIX7"/>
<dbReference type="GO" id="GO:0006397">
    <property type="term" value="P:mRNA processing"/>
    <property type="evidence" value="ECO:0007669"/>
    <property type="project" value="InterPro"/>
</dbReference>
<dbReference type="InterPro" id="IPR011666">
    <property type="entry name" value="DUF1604"/>
</dbReference>
<dbReference type="Proteomes" id="UP000663861">
    <property type="component" value="Unassembled WGS sequence"/>
</dbReference>
<dbReference type="Pfam" id="PF07713">
    <property type="entry name" value="DUF1604"/>
    <property type="match status" value="1"/>
</dbReference>
<feature type="compositionally biased region" description="Polar residues" evidence="1">
    <location>
        <begin position="102"/>
        <end position="116"/>
    </location>
</feature>
<protein>
    <recommendedName>
        <fullName evidence="2">G-patch domain-containing protein</fullName>
    </recommendedName>
</protein>
<evidence type="ECO:0000256" key="1">
    <source>
        <dbReference type="SAM" id="MobiDB-lite"/>
    </source>
</evidence>
<sequence>MAQRLKRKLDNMGVDPASAKANENFCLIGTPLPSLASTKDANEFVPVWKQEVRDEKGRRRLHGAFTGGFSAGYFNTVGSKEGGFSAGYFNTVGSKEGWAPSTFKSSRNARANQQVSRPEDFMDEEDLAEMRDSQKLIDTSEPSATAQFQSNDDSSLTSALQSLTLPSTDSPGAKLLRKMGWKPGQGVGPRVSYARRRQQDIDAGLTPPDIDAGLTPPGAPDDAEATKHLFAPRDTPVLLFRAKDNAHGLGHSGPVRLGGDIGPGGKPNEGPNISSGFGLGALNDADEDDIDVYDGGSISRTTRMAYDEIDDDDADGHSRRRPLTLSSQHANRPSRDDMSGGRPTGPVSKFNDGRLVLSGYTLSEVPVGQDEWYPLPDVPQGWTADPRRVWAKFSGADGGENRGVEEAGTEGEAVQETRGGWRNVPSAQERGAQLGEPTVPQPKRSVFDYLSQKDRDRLLNLGAAVPSNNTDGSQPAPPKPVVKPRIAPTTAPTAKAALLGFQPFAADPLRNARYTAYLQYHASAPSSSDTPPASLGLLPDQNAEQFNKEMEDYAKAAAIFKPVTSDTPPASLGLLPDQNAEQFNKEMEDYAKAAAIFKPVTGAMAGRFVGGTSSIIGGAPIVEGGLYQPTYEKKNEESTQASAPIEEEDPKANAARVGMYGPLTHEVQPWYPHRLLCKRFGVRDPHPDGPPTAPTKTWEEEVGVAPTAPASVDLADVETKPLDAADDTGGDGDTEQDLGPRDLANVGLGDDPHQGVDTLTYVRPAMDVFKAIFASDEEESDEEADVGSSTPKAEAPISALDVALASVRPAPPSSSVKTEEGPEAPVDLATFKPVFNLRTKAKSGDKDKDKKPKDKKSKKEKGKRATLSFDVDEGADTEDAPSSKGKRRERDGEAARNAKKPRTHDEDEGEWVEKPPPAAVASAGAGDTPHPDSSGTPSTLTEGTGSSRSRKRAIDFM</sequence>
<dbReference type="GO" id="GO:0003723">
    <property type="term" value="F:RNA binding"/>
    <property type="evidence" value="ECO:0007669"/>
    <property type="project" value="TreeGrafter"/>
</dbReference>
<comment type="caution">
    <text evidence="3">The sequence shown here is derived from an EMBL/GenBank/DDBJ whole genome shotgun (WGS) entry which is preliminary data.</text>
</comment>
<evidence type="ECO:0000313" key="3">
    <source>
        <dbReference type="EMBL" id="CAE6456408.1"/>
    </source>
</evidence>
<dbReference type="PANTHER" id="PTHR13384">
    <property type="entry name" value="G PATCH DOMAIN-CONTAINING PROTEIN 1"/>
    <property type="match status" value="1"/>
</dbReference>
<feature type="compositionally biased region" description="Acidic residues" evidence="1">
    <location>
        <begin position="724"/>
        <end position="736"/>
    </location>
</feature>
<feature type="region of interest" description="Disordered" evidence="1">
    <location>
        <begin position="682"/>
        <end position="701"/>
    </location>
</feature>
<feature type="region of interest" description="Disordered" evidence="1">
    <location>
        <begin position="394"/>
        <end position="444"/>
    </location>
</feature>
<feature type="compositionally biased region" description="Low complexity" evidence="1">
    <location>
        <begin position="802"/>
        <end position="816"/>
    </location>
</feature>
<dbReference type="Pfam" id="PF01585">
    <property type="entry name" value="G-patch"/>
    <property type="match status" value="1"/>
</dbReference>
<feature type="region of interest" description="Disordered" evidence="1">
    <location>
        <begin position="633"/>
        <end position="652"/>
    </location>
</feature>
<dbReference type="InterPro" id="IPR000467">
    <property type="entry name" value="G_patch_dom"/>
</dbReference>
<gene>
    <name evidence="3" type="ORF">RDB_LOCUS62066</name>
</gene>
<dbReference type="PANTHER" id="PTHR13384:SF19">
    <property type="entry name" value="G PATCH DOMAIN-CONTAINING PROTEIN 1"/>
    <property type="match status" value="1"/>
</dbReference>
<proteinExistence type="predicted"/>
<feature type="compositionally biased region" description="Basic residues" evidence="1">
    <location>
        <begin position="853"/>
        <end position="864"/>
    </location>
</feature>
<dbReference type="PROSITE" id="PS50174">
    <property type="entry name" value="G_PATCH"/>
    <property type="match status" value="1"/>
</dbReference>
<feature type="compositionally biased region" description="Polar residues" evidence="1">
    <location>
        <begin position="931"/>
        <end position="947"/>
    </location>
</feature>
<feature type="region of interest" description="Disordered" evidence="1">
    <location>
        <begin position="163"/>
        <end position="192"/>
    </location>
</feature>
<feature type="region of interest" description="Disordered" evidence="1">
    <location>
        <begin position="100"/>
        <end position="122"/>
    </location>
</feature>